<evidence type="ECO:0000313" key="1">
    <source>
        <dbReference type="EMBL" id="TDQ27673.1"/>
    </source>
</evidence>
<organism evidence="1 2">
    <name type="scientific">Tenacibaculum caenipelagi</name>
    <dbReference type="NCBI Taxonomy" id="1325435"/>
    <lineage>
        <taxon>Bacteria</taxon>
        <taxon>Pseudomonadati</taxon>
        <taxon>Bacteroidota</taxon>
        <taxon>Flavobacteriia</taxon>
        <taxon>Flavobacteriales</taxon>
        <taxon>Flavobacteriaceae</taxon>
        <taxon>Tenacibaculum</taxon>
    </lineage>
</organism>
<gene>
    <name evidence="1" type="ORF">DFQ07_1524</name>
</gene>
<dbReference type="AlphaFoldDB" id="A0A4R6TE70"/>
<dbReference type="EMBL" id="SNYH01000003">
    <property type="protein sequence ID" value="TDQ27673.1"/>
    <property type="molecule type" value="Genomic_DNA"/>
</dbReference>
<reference evidence="1 2" key="1">
    <citation type="submission" date="2019-03" db="EMBL/GenBank/DDBJ databases">
        <title>Genomic Encyclopedia of Type Strains, Phase III (KMG-III): the genomes of soil and plant-associated and newly described type strains.</title>
        <authorList>
            <person name="Whitman W."/>
        </authorList>
    </citation>
    <scope>NUCLEOTIDE SEQUENCE [LARGE SCALE GENOMIC DNA]</scope>
    <source>
        <strain evidence="1 2">CECT 8283</strain>
    </source>
</reference>
<keyword evidence="2" id="KW-1185">Reference proteome</keyword>
<dbReference type="Proteomes" id="UP000295390">
    <property type="component" value="Unassembled WGS sequence"/>
</dbReference>
<protein>
    <submittedName>
        <fullName evidence="1">Uncharacterized protein</fullName>
    </submittedName>
</protein>
<name>A0A4R6TE70_9FLAO</name>
<accession>A0A4R6TE70</accession>
<proteinExistence type="predicted"/>
<dbReference type="RefSeq" id="WP_133535654.1">
    <property type="nucleotide sequence ID" value="NZ_SNYH01000003.1"/>
</dbReference>
<dbReference type="OrthoDB" id="1275311at2"/>
<comment type="caution">
    <text evidence="1">The sequence shown here is derived from an EMBL/GenBank/DDBJ whole genome shotgun (WGS) entry which is preliminary data.</text>
</comment>
<evidence type="ECO:0000313" key="2">
    <source>
        <dbReference type="Proteomes" id="UP000295390"/>
    </source>
</evidence>
<sequence length="249" mass="29317">MNSYELSRQWFDFSFENPELIRPIHTAIYFFAIEQCNRLGWKEKFGLPSHMVMEAIGVKNWKTYKKGLTDLVNWGFIDMIEESKNQHTSNIVAIVNNTKATTKALDKATSIQSIKQSQSTLQGTVSINKPINHITNKPINKQTSEMCDFEKLICNYFSQTTESQKIKVHGFLRSLKNKNEFENFKKQTLAYFDYKKHTKEKIHGWWGYQSSWDETDWVDKKIKLESETKQSTVETLNRESLIEKMKEYE</sequence>